<gene>
    <name evidence="1" type="ORF">POL72_48135</name>
</gene>
<evidence type="ECO:0000313" key="1">
    <source>
        <dbReference type="EMBL" id="MDC0685570.1"/>
    </source>
</evidence>
<dbReference type="EMBL" id="JAQNDK010000007">
    <property type="protein sequence ID" value="MDC0685570.1"/>
    <property type="molecule type" value="Genomic_DNA"/>
</dbReference>
<dbReference type="RefSeq" id="WP_272103952.1">
    <property type="nucleotide sequence ID" value="NZ_JAQNDK010000007.1"/>
</dbReference>
<reference evidence="1 2" key="1">
    <citation type="submission" date="2023-01" db="EMBL/GenBank/DDBJ databases">
        <title>Minimal conservation of predation-associated metabolite biosynthetic gene clusters underscores biosynthetic potential of Myxococcota including descriptions for ten novel species: Archangium lansinium sp. nov., Myxococcus landrumus sp. nov., Nannocystis bai.</title>
        <authorList>
            <person name="Ahearne A."/>
            <person name="Stevens C."/>
            <person name="Dowd S."/>
        </authorList>
    </citation>
    <scope>NUCLEOTIDE SEQUENCE [LARGE SCALE GENOMIC DNA]</scope>
    <source>
        <strain evidence="1 2">WIWO2</strain>
    </source>
</reference>
<name>A0ABT5CIB4_9BACT</name>
<evidence type="ECO:0000313" key="2">
    <source>
        <dbReference type="Proteomes" id="UP001217485"/>
    </source>
</evidence>
<dbReference type="Pfam" id="PF10127">
    <property type="entry name" value="RlaP"/>
    <property type="match status" value="1"/>
</dbReference>
<comment type="caution">
    <text evidence="1">The sequence shown here is derived from an EMBL/GenBank/DDBJ whole genome shotgun (WGS) entry which is preliminary data.</text>
</comment>
<accession>A0ABT5CIB4</accession>
<keyword evidence="2" id="KW-1185">Reference proteome</keyword>
<proteinExistence type="predicted"/>
<dbReference type="PANTHER" id="PTHR34817:SF1">
    <property type="entry name" value="NUCLEOTIDYLTRANSFERASE"/>
    <property type="match status" value="1"/>
</dbReference>
<dbReference type="Proteomes" id="UP001217485">
    <property type="component" value="Unassembled WGS sequence"/>
</dbReference>
<protein>
    <submittedName>
        <fullName evidence="1">Nucleotidyltransferase domain-containing protein</fullName>
    </submittedName>
</protein>
<sequence>MNPQVLEAKQQEVAARVIAEEEAKRSHLVIALSGAHAYGFPSPDSDLDLKAVHVEPTEKLLGLHRSNASPERMQVIDGVEIDYTSNELHPVLIGVLQGNGNYIERILGPLQLHVDPDLASLRPLVAAALSRRIFRHYIGFATSQLRAWEAGGRSSAKKLLYVLRTTLTGAHALRTGEIVTDVTTLLDLYGFSAARELIEAKRAGEQAPLAPDVAERWAEQIARAFTTLEAARDHAVLPEEPPNHGELNDWLLALRKARL</sequence>
<dbReference type="InterPro" id="IPR018775">
    <property type="entry name" value="RlaP"/>
</dbReference>
<dbReference type="PANTHER" id="PTHR34817">
    <property type="entry name" value="NUCLEOTIDYLTRANSFERASE"/>
    <property type="match status" value="1"/>
</dbReference>
<organism evidence="1 2">
    <name type="scientific">Sorangium atrum</name>
    <dbReference type="NCBI Taxonomy" id="2995308"/>
    <lineage>
        <taxon>Bacteria</taxon>
        <taxon>Pseudomonadati</taxon>
        <taxon>Myxococcota</taxon>
        <taxon>Polyangia</taxon>
        <taxon>Polyangiales</taxon>
        <taxon>Polyangiaceae</taxon>
        <taxon>Sorangium</taxon>
    </lineage>
</organism>